<dbReference type="PROSITE" id="PS50931">
    <property type="entry name" value="HTH_LYSR"/>
    <property type="match status" value="1"/>
</dbReference>
<dbReference type="GO" id="GO:0003677">
    <property type="term" value="F:DNA binding"/>
    <property type="evidence" value="ECO:0007669"/>
    <property type="project" value="UniProtKB-KW"/>
</dbReference>
<dbReference type="PANTHER" id="PTHR30346">
    <property type="entry name" value="TRANSCRIPTIONAL DUAL REGULATOR HCAR-RELATED"/>
    <property type="match status" value="1"/>
</dbReference>
<proteinExistence type="inferred from homology"/>
<evidence type="ECO:0000256" key="2">
    <source>
        <dbReference type="ARBA" id="ARBA00023015"/>
    </source>
</evidence>
<dbReference type="InterPro" id="IPR000847">
    <property type="entry name" value="LysR_HTH_N"/>
</dbReference>
<dbReference type="SUPFAM" id="SSF46785">
    <property type="entry name" value="Winged helix' DNA-binding domain"/>
    <property type="match status" value="1"/>
</dbReference>
<dbReference type="PRINTS" id="PR00039">
    <property type="entry name" value="HTHLYSR"/>
</dbReference>
<dbReference type="AlphaFoldDB" id="A0A433VFX3"/>
<gene>
    <name evidence="6" type="ORF">DSM106972_038030</name>
</gene>
<dbReference type="PANTHER" id="PTHR30346:SF0">
    <property type="entry name" value="HCA OPERON TRANSCRIPTIONAL ACTIVATOR HCAR"/>
    <property type="match status" value="1"/>
</dbReference>
<evidence type="ECO:0000313" key="7">
    <source>
        <dbReference type="Proteomes" id="UP000271624"/>
    </source>
</evidence>
<name>A0A433VFX3_9CYAN</name>
<sequence length="294" mass="32853">MELRLLRYFVVVAEELHFGRAAERLHLTQPALSKQIVVLERELGVSLLTRTKRVVQLTVAGEVFLEQAKQLLTQTHNAIQLTQRTARGEIGQLKIGFTSTATYTVFPTLLKNFRSTFPNVELNLQELSTEAQVTALNGRQIDIAFLHPPIDERGLKIHSILEENFVAVLPKHHHLLEYEQIPLSAFASEPLIIHPRQEGPALYNGLIQLCQQLGFQPKIAQESISLQTRICLVTAGIGISFVSESVQSLVGTDVVCKPLANCPIKLKFAAAWRQDSSIPTLQEFLTILRANRAL</sequence>
<dbReference type="InterPro" id="IPR005119">
    <property type="entry name" value="LysR_subst-bd"/>
</dbReference>
<dbReference type="Pfam" id="PF00126">
    <property type="entry name" value="HTH_1"/>
    <property type="match status" value="1"/>
</dbReference>
<dbReference type="Proteomes" id="UP000271624">
    <property type="component" value="Unassembled WGS sequence"/>
</dbReference>
<dbReference type="Gene3D" id="1.10.10.10">
    <property type="entry name" value="Winged helix-like DNA-binding domain superfamily/Winged helix DNA-binding domain"/>
    <property type="match status" value="1"/>
</dbReference>
<accession>A0A433VFX3</accession>
<dbReference type="InterPro" id="IPR036388">
    <property type="entry name" value="WH-like_DNA-bd_sf"/>
</dbReference>
<protein>
    <submittedName>
        <fullName evidence="6">LysR family transcriptional regulator</fullName>
    </submittedName>
</protein>
<reference evidence="6" key="2">
    <citation type="journal article" date="2019" name="Genome Biol. Evol.">
        <title>Day and night: Metabolic profiles and evolutionary relationships of six axenic non-marine cyanobacteria.</title>
        <authorList>
            <person name="Will S.E."/>
            <person name="Henke P."/>
            <person name="Boedeker C."/>
            <person name="Huang S."/>
            <person name="Brinkmann H."/>
            <person name="Rohde M."/>
            <person name="Jarek M."/>
            <person name="Friedl T."/>
            <person name="Seufert S."/>
            <person name="Schumacher M."/>
            <person name="Overmann J."/>
            <person name="Neumann-Schaal M."/>
            <person name="Petersen J."/>
        </authorList>
    </citation>
    <scope>NUCLEOTIDE SEQUENCE [LARGE SCALE GENOMIC DNA]</scope>
    <source>
        <strain evidence="6">PCC 7102</strain>
    </source>
</reference>
<dbReference type="Pfam" id="PF03466">
    <property type="entry name" value="LysR_substrate"/>
    <property type="match status" value="1"/>
</dbReference>
<dbReference type="OrthoDB" id="9803735at2"/>
<evidence type="ECO:0000256" key="3">
    <source>
        <dbReference type="ARBA" id="ARBA00023125"/>
    </source>
</evidence>
<dbReference type="Gene3D" id="3.40.190.10">
    <property type="entry name" value="Periplasmic binding protein-like II"/>
    <property type="match status" value="2"/>
</dbReference>
<dbReference type="GO" id="GO:0032993">
    <property type="term" value="C:protein-DNA complex"/>
    <property type="evidence" value="ECO:0007669"/>
    <property type="project" value="TreeGrafter"/>
</dbReference>
<dbReference type="GO" id="GO:0003700">
    <property type="term" value="F:DNA-binding transcription factor activity"/>
    <property type="evidence" value="ECO:0007669"/>
    <property type="project" value="InterPro"/>
</dbReference>
<comment type="caution">
    <text evidence="6">The sequence shown here is derived from an EMBL/GenBank/DDBJ whole genome shotgun (WGS) entry which is preliminary data.</text>
</comment>
<comment type="similarity">
    <text evidence="1">Belongs to the LysR transcriptional regulatory family.</text>
</comment>
<keyword evidence="4" id="KW-0804">Transcription</keyword>
<keyword evidence="3" id="KW-0238">DNA-binding</keyword>
<reference evidence="6" key="1">
    <citation type="submission" date="2018-12" db="EMBL/GenBank/DDBJ databases">
        <authorList>
            <person name="Will S."/>
            <person name="Neumann-Schaal M."/>
            <person name="Henke P."/>
        </authorList>
    </citation>
    <scope>NUCLEOTIDE SEQUENCE</scope>
    <source>
        <strain evidence="6">PCC 7102</strain>
    </source>
</reference>
<evidence type="ECO:0000313" key="6">
    <source>
        <dbReference type="EMBL" id="RUT04982.1"/>
    </source>
</evidence>
<dbReference type="EMBL" id="RSCL01000009">
    <property type="protein sequence ID" value="RUT04982.1"/>
    <property type="molecule type" value="Genomic_DNA"/>
</dbReference>
<dbReference type="InterPro" id="IPR036390">
    <property type="entry name" value="WH_DNA-bd_sf"/>
</dbReference>
<keyword evidence="7" id="KW-1185">Reference proteome</keyword>
<evidence type="ECO:0000256" key="4">
    <source>
        <dbReference type="ARBA" id="ARBA00023163"/>
    </source>
</evidence>
<dbReference type="RefSeq" id="WP_127082256.1">
    <property type="nucleotide sequence ID" value="NZ_RSCL01000009.1"/>
</dbReference>
<dbReference type="SUPFAM" id="SSF53850">
    <property type="entry name" value="Periplasmic binding protein-like II"/>
    <property type="match status" value="1"/>
</dbReference>
<dbReference type="CDD" id="cd08414">
    <property type="entry name" value="PBP2_LTTR_aromatics_like"/>
    <property type="match status" value="1"/>
</dbReference>
<evidence type="ECO:0000259" key="5">
    <source>
        <dbReference type="PROSITE" id="PS50931"/>
    </source>
</evidence>
<keyword evidence="2" id="KW-0805">Transcription regulation</keyword>
<evidence type="ECO:0000256" key="1">
    <source>
        <dbReference type="ARBA" id="ARBA00009437"/>
    </source>
</evidence>
<feature type="domain" description="HTH lysR-type" evidence="5">
    <location>
        <begin position="1"/>
        <end position="58"/>
    </location>
</feature>
<organism evidence="6 7">
    <name type="scientific">Dulcicalothrix desertica PCC 7102</name>
    <dbReference type="NCBI Taxonomy" id="232991"/>
    <lineage>
        <taxon>Bacteria</taxon>
        <taxon>Bacillati</taxon>
        <taxon>Cyanobacteriota</taxon>
        <taxon>Cyanophyceae</taxon>
        <taxon>Nostocales</taxon>
        <taxon>Calotrichaceae</taxon>
        <taxon>Dulcicalothrix</taxon>
    </lineage>
</organism>
<dbReference type="FunFam" id="1.10.10.10:FF:000001">
    <property type="entry name" value="LysR family transcriptional regulator"/>
    <property type="match status" value="1"/>
</dbReference>